<evidence type="ECO:0000313" key="1">
    <source>
        <dbReference type="EMBL" id="KAJ5116181.1"/>
    </source>
</evidence>
<accession>A0A9W9GCP2</accession>
<dbReference type="Proteomes" id="UP001149165">
    <property type="component" value="Unassembled WGS sequence"/>
</dbReference>
<dbReference type="AlphaFoldDB" id="A0A9W9GCP2"/>
<proteinExistence type="predicted"/>
<name>A0A9W9GCP2_9EURO</name>
<gene>
    <name evidence="1" type="ORF">N7456_000529</name>
</gene>
<dbReference type="EMBL" id="JAPQKH010000001">
    <property type="protein sequence ID" value="KAJ5116181.1"/>
    <property type="molecule type" value="Genomic_DNA"/>
</dbReference>
<protein>
    <submittedName>
        <fullName evidence="1">Uncharacterized protein</fullName>
    </submittedName>
</protein>
<reference evidence="1" key="2">
    <citation type="journal article" date="2023" name="IMA Fungus">
        <title>Comparative genomic study of the Penicillium genus elucidates a diverse pangenome and 15 lateral gene transfer events.</title>
        <authorList>
            <person name="Petersen C."/>
            <person name="Sorensen T."/>
            <person name="Nielsen M.R."/>
            <person name="Sondergaard T.E."/>
            <person name="Sorensen J.L."/>
            <person name="Fitzpatrick D.A."/>
            <person name="Frisvad J.C."/>
            <person name="Nielsen K.L."/>
        </authorList>
    </citation>
    <scope>NUCLEOTIDE SEQUENCE</scope>
    <source>
        <strain evidence="1">IBT 30069</strain>
    </source>
</reference>
<reference evidence="1" key="1">
    <citation type="submission" date="2022-11" db="EMBL/GenBank/DDBJ databases">
        <authorList>
            <person name="Petersen C."/>
        </authorList>
    </citation>
    <scope>NUCLEOTIDE SEQUENCE</scope>
    <source>
        <strain evidence="1">IBT 30069</strain>
    </source>
</reference>
<keyword evidence="2" id="KW-1185">Reference proteome</keyword>
<comment type="caution">
    <text evidence="1">The sequence shown here is derived from an EMBL/GenBank/DDBJ whole genome shotgun (WGS) entry which is preliminary data.</text>
</comment>
<organism evidence="1 2">
    <name type="scientific">Penicillium angulare</name>
    <dbReference type="NCBI Taxonomy" id="116970"/>
    <lineage>
        <taxon>Eukaryota</taxon>
        <taxon>Fungi</taxon>
        <taxon>Dikarya</taxon>
        <taxon>Ascomycota</taxon>
        <taxon>Pezizomycotina</taxon>
        <taxon>Eurotiomycetes</taxon>
        <taxon>Eurotiomycetidae</taxon>
        <taxon>Eurotiales</taxon>
        <taxon>Aspergillaceae</taxon>
        <taxon>Penicillium</taxon>
    </lineage>
</organism>
<sequence>MPAITKIWLCTLKDPSSVSTPEFQELITELLNFCGSYTNPAQDPALPPMHAFFQDTQDPAKLFMITGYPSQEMNTEADNIYAERYLTRMFGFVQHKVLWQVDLDVRTLPLRGEVAVAVGKSPGGWKNENATGAWDYWPETRGIKTEEAHKLWVQVEEWDGSSEVSLSPVDGEVLLGKKLGSL</sequence>
<evidence type="ECO:0000313" key="2">
    <source>
        <dbReference type="Proteomes" id="UP001149165"/>
    </source>
</evidence>
<dbReference type="OrthoDB" id="4740316at2759"/>